<evidence type="ECO:0000256" key="4">
    <source>
        <dbReference type="SAM" id="MobiDB-lite"/>
    </source>
</evidence>
<evidence type="ECO:0000313" key="6">
    <source>
        <dbReference type="EMBL" id="ORE12105.1"/>
    </source>
</evidence>
<evidence type="ECO:0000256" key="2">
    <source>
        <dbReference type="PROSITE-ProRule" id="PRU00285"/>
    </source>
</evidence>
<organism evidence="6">
    <name type="scientific">Rhizopus microsporus var. microsporus</name>
    <dbReference type="NCBI Taxonomy" id="86635"/>
    <lineage>
        <taxon>Eukaryota</taxon>
        <taxon>Fungi</taxon>
        <taxon>Fungi incertae sedis</taxon>
        <taxon>Mucoromycota</taxon>
        <taxon>Mucoromycotina</taxon>
        <taxon>Mucoromycetes</taxon>
        <taxon>Mucorales</taxon>
        <taxon>Mucorineae</taxon>
        <taxon>Rhizopodaceae</taxon>
        <taxon>Rhizopus</taxon>
    </lineage>
</organism>
<accession>A0A1X0RJC4</accession>
<dbReference type="PANTHER" id="PTHR11527">
    <property type="entry name" value="HEAT-SHOCK PROTEIN 20 FAMILY MEMBER"/>
    <property type="match status" value="1"/>
</dbReference>
<dbReference type="EMBL" id="KV921853">
    <property type="protein sequence ID" value="ORE12105.1"/>
    <property type="molecule type" value="Genomic_DNA"/>
</dbReference>
<dbReference type="InterPro" id="IPR031107">
    <property type="entry name" value="Small_HSP"/>
</dbReference>
<feature type="domain" description="SHSP" evidence="5">
    <location>
        <begin position="46"/>
        <end position="184"/>
    </location>
</feature>
<dbReference type="Gene3D" id="2.60.40.790">
    <property type="match status" value="1"/>
</dbReference>
<dbReference type="SUPFAM" id="SSF49764">
    <property type="entry name" value="HSP20-like chaperones"/>
    <property type="match status" value="1"/>
</dbReference>
<feature type="region of interest" description="Disordered" evidence="4">
    <location>
        <begin position="96"/>
        <end position="128"/>
    </location>
</feature>
<keyword evidence="1" id="KW-0346">Stress response</keyword>
<dbReference type="VEuPathDB" id="FungiDB:BCV72DRAFT_266402"/>
<proteinExistence type="inferred from homology"/>
<dbReference type="InterPro" id="IPR002068">
    <property type="entry name" value="A-crystallin/Hsp20_dom"/>
</dbReference>
<dbReference type="AlphaFoldDB" id="A0A1X0RJC4"/>
<sequence>MALSQRFFSDVFRDMQRAFSLLEHPNFFDAARRSLVASNLNNNNNNWNSLLRYPATDMVETPESFELQAELPGYDKKDIQIELADSRTLVLSGTMNRQHEASSNQEQQQQQQQQVEGSSETAVSKETNTPQWWVNERVTGSFQRSFSFPVPIKADGIKANYENGVLKVTVPKSSEESKKLIEID</sequence>
<dbReference type="CDD" id="cd06464">
    <property type="entry name" value="ACD_sHsps-like"/>
    <property type="match status" value="1"/>
</dbReference>
<dbReference type="PROSITE" id="PS01031">
    <property type="entry name" value="SHSP"/>
    <property type="match status" value="1"/>
</dbReference>
<comment type="similarity">
    <text evidence="2 3">Belongs to the small heat shock protein (HSP20) family.</text>
</comment>
<gene>
    <name evidence="6" type="ORF">BCV72DRAFT_266402</name>
</gene>
<feature type="compositionally biased region" description="Low complexity" evidence="4">
    <location>
        <begin position="101"/>
        <end position="120"/>
    </location>
</feature>
<evidence type="ECO:0000259" key="5">
    <source>
        <dbReference type="PROSITE" id="PS01031"/>
    </source>
</evidence>
<protein>
    <submittedName>
        <fullName evidence="6">HSP20-like chaperone</fullName>
    </submittedName>
</protein>
<dbReference type="Proteomes" id="UP000242414">
    <property type="component" value="Unassembled WGS sequence"/>
</dbReference>
<name>A0A1X0RJC4_RHIZD</name>
<evidence type="ECO:0000256" key="3">
    <source>
        <dbReference type="RuleBase" id="RU003616"/>
    </source>
</evidence>
<dbReference type="Pfam" id="PF00011">
    <property type="entry name" value="HSP20"/>
    <property type="match status" value="1"/>
</dbReference>
<dbReference type="OrthoDB" id="1431247at2759"/>
<evidence type="ECO:0000256" key="1">
    <source>
        <dbReference type="ARBA" id="ARBA00023016"/>
    </source>
</evidence>
<reference evidence="6" key="1">
    <citation type="journal article" date="2016" name="Proc. Natl. Acad. Sci. U.S.A.">
        <title>Lipid metabolic changes in an early divergent fungus govern the establishment of a mutualistic symbiosis with endobacteria.</title>
        <authorList>
            <person name="Lastovetsky O.A."/>
            <person name="Gaspar M.L."/>
            <person name="Mondo S.J."/>
            <person name="LaButti K.M."/>
            <person name="Sandor L."/>
            <person name="Grigoriev I.V."/>
            <person name="Henry S.A."/>
            <person name="Pawlowska T.E."/>
        </authorList>
    </citation>
    <scope>NUCLEOTIDE SEQUENCE [LARGE SCALE GENOMIC DNA]</scope>
    <source>
        <strain evidence="6">ATCC 52814</strain>
    </source>
</reference>
<dbReference type="InterPro" id="IPR008978">
    <property type="entry name" value="HSP20-like_chaperone"/>
</dbReference>